<dbReference type="EMBL" id="CP117268">
    <property type="protein sequence ID" value="WFS25693.1"/>
    <property type="molecule type" value="Genomic_DNA"/>
</dbReference>
<evidence type="ECO:0000256" key="1">
    <source>
        <dbReference type="SAM" id="SignalP"/>
    </source>
</evidence>
<sequence>MKFEEDRFRLLRRSVMTMMSFGLVGFATARPALASQPSHTITPAAKWKKPHRVIFHVDSSDEAIMGHAIGGSMNLSRYYGDKGEPPLIEIVANAAGIAMFRADKSPLADPIRALRELIPGLTLSVCGSSKAIAEKKEGQEITLLEGVKVVPYGVGRLVDLQEAGWSYIHA</sequence>
<organism evidence="2 3">
    <name type="scientific">Rhizobium rhododendri</name>
    <dbReference type="NCBI Taxonomy" id="2506430"/>
    <lineage>
        <taxon>Bacteria</taxon>
        <taxon>Pseudomonadati</taxon>
        <taxon>Pseudomonadota</taxon>
        <taxon>Alphaproteobacteria</taxon>
        <taxon>Hyphomicrobiales</taxon>
        <taxon>Rhizobiaceae</taxon>
        <taxon>Rhizobium/Agrobacterium group</taxon>
        <taxon>Rhizobium</taxon>
    </lineage>
</organism>
<dbReference type="Proteomes" id="UP000318939">
    <property type="component" value="Plasmid unnamed1"/>
</dbReference>
<accession>A0ABY8IPP1</accession>
<dbReference type="PANTHER" id="PTHR37691:SF1">
    <property type="entry name" value="BLR3518 PROTEIN"/>
    <property type="match status" value="1"/>
</dbReference>
<geneLocation type="plasmid" evidence="2 3">
    <name>unnamed1</name>
</geneLocation>
<dbReference type="Gene3D" id="3.40.1260.10">
    <property type="entry name" value="DsrEFH-like"/>
    <property type="match status" value="1"/>
</dbReference>
<keyword evidence="1" id="KW-0732">Signal</keyword>
<reference evidence="2 3" key="2">
    <citation type="journal article" date="2023" name="MicrobiologyOpen">
        <title>Genomics of the tumorigenes clade of the family Rhizobiaceae and description of Rhizobium rhododendri sp. nov.</title>
        <authorList>
            <person name="Kuzmanovic N."/>
            <person name="diCenzo G.C."/>
            <person name="Bunk B."/>
            <person name="Sproeer C."/>
            <person name="Fruehling A."/>
            <person name="Neumann-Schaal M."/>
            <person name="Overmann J."/>
            <person name="Smalla K."/>
        </authorList>
    </citation>
    <scope>NUCLEOTIDE SEQUENCE [LARGE SCALE GENOMIC DNA]</scope>
    <source>
        <strain evidence="3">rho-6.2</strain>
        <plasmid evidence="2 3">unnamed1</plasmid>
    </source>
</reference>
<keyword evidence="3" id="KW-1185">Reference proteome</keyword>
<reference evidence="2 3" key="1">
    <citation type="journal article" date="2019" name="Phytopathology">
        <title>A Novel Group of Rhizobium tumorigenes-Like Agrobacteria Associated with Crown Gall Disease of Rhododendron and Blueberry.</title>
        <authorList>
            <person name="Kuzmanovic N."/>
            <person name="Behrens P."/>
            <person name="Idczak E."/>
            <person name="Wagner S."/>
            <person name="Gotz M."/>
            <person name="Sproer C."/>
            <person name="Bunk B."/>
            <person name="Overmann J."/>
            <person name="Smalla K."/>
        </authorList>
    </citation>
    <scope>NUCLEOTIDE SEQUENCE [LARGE SCALE GENOMIC DNA]</scope>
    <source>
        <strain evidence="3">rho-6.2</strain>
    </source>
</reference>
<feature type="chain" id="PRO_5047391573" description="Sulfur reduction protein DsrE" evidence="1">
    <location>
        <begin position="35"/>
        <end position="170"/>
    </location>
</feature>
<dbReference type="InterPro" id="IPR027396">
    <property type="entry name" value="DsrEFH-like"/>
</dbReference>
<feature type="signal peptide" evidence="1">
    <location>
        <begin position="1"/>
        <end position="34"/>
    </location>
</feature>
<dbReference type="RefSeq" id="WP_244615509.1">
    <property type="nucleotide sequence ID" value="NZ_CP117268.1"/>
</dbReference>
<keyword evidence="2" id="KW-0614">Plasmid</keyword>
<evidence type="ECO:0000313" key="2">
    <source>
        <dbReference type="EMBL" id="WFS25693.1"/>
    </source>
</evidence>
<evidence type="ECO:0000313" key="3">
    <source>
        <dbReference type="Proteomes" id="UP000318939"/>
    </source>
</evidence>
<evidence type="ECO:0008006" key="4">
    <source>
        <dbReference type="Google" id="ProtNLM"/>
    </source>
</evidence>
<proteinExistence type="predicted"/>
<dbReference type="PANTHER" id="PTHR37691">
    <property type="entry name" value="BLR3518 PROTEIN"/>
    <property type="match status" value="1"/>
</dbReference>
<protein>
    <recommendedName>
        <fullName evidence="4">Sulfur reduction protein DsrE</fullName>
    </recommendedName>
</protein>
<gene>
    <name evidence="2" type="ORF">PR018_19140</name>
</gene>
<name>A0ABY8IPP1_9HYPH</name>
<dbReference type="SUPFAM" id="SSF75169">
    <property type="entry name" value="DsrEFH-like"/>
    <property type="match status" value="1"/>
</dbReference>